<evidence type="ECO:0000313" key="1">
    <source>
        <dbReference type="EMBL" id="KAJ1901179.1"/>
    </source>
</evidence>
<gene>
    <name evidence="1" type="ORF">LPJ66_000961</name>
</gene>
<evidence type="ECO:0000313" key="2">
    <source>
        <dbReference type="Proteomes" id="UP001150581"/>
    </source>
</evidence>
<protein>
    <submittedName>
        <fullName evidence="1">Uncharacterized protein</fullName>
    </submittedName>
</protein>
<dbReference type="EMBL" id="JANBPG010000040">
    <property type="protein sequence ID" value="KAJ1901179.1"/>
    <property type="molecule type" value="Genomic_DNA"/>
</dbReference>
<reference evidence="1" key="1">
    <citation type="submission" date="2022-07" db="EMBL/GenBank/DDBJ databases">
        <title>Phylogenomic reconstructions and comparative analyses of Kickxellomycotina fungi.</title>
        <authorList>
            <person name="Reynolds N.K."/>
            <person name="Stajich J.E."/>
            <person name="Barry K."/>
            <person name="Grigoriev I.V."/>
            <person name="Crous P."/>
            <person name="Smith M.E."/>
        </authorList>
    </citation>
    <scope>NUCLEOTIDE SEQUENCE</scope>
    <source>
        <strain evidence="1">Benny 63K</strain>
    </source>
</reference>
<keyword evidence="2" id="KW-1185">Reference proteome</keyword>
<name>A0ACC1IUQ9_9FUNG</name>
<sequence length="274" mass="30322">MRADLSSDPISEFRTPINSPSRANASTIRFNTRHQLPALESDSIQFSDDHRDGAVGSPNNYAQGPGITQWYREGLQMCEGDSEEYTQGESQGLEDPSQFLDGFDDELRFDNDNEPESILIGDDSEDDEEVMGGNTDKSRDTRATIGADDPGYSSPLEGFWDLRKPGAYSERDRAMYLNQFAPSDRQVAMRERKRTRTDNAYGSFDVLQDNEAVAAAEQGEALVALGGPWACIQTGSWRSKDQKATLEWDSANAKLEGTANSDRFNGSPAAYIVF</sequence>
<dbReference type="Proteomes" id="UP001150581">
    <property type="component" value="Unassembled WGS sequence"/>
</dbReference>
<comment type="caution">
    <text evidence="1">The sequence shown here is derived from an EMBL/GenBank/DDBJ whole genome shotgun (WGS) entry which is preliminary data.</text>
</comment>
<organism evidence="1 2">
    <name type="scientific">Kickxella alabastrina</name>
    <dbReference type="NCBI Taxonomy" id="61397"/>
    <lineage>
        <taxon>Eukaryota</taxon>
        <taxon>Fungi</taxon>
        <taxon>Fungi incertae sedis</taxon>
        <taxon>Zoopagomycota</taxon>
        <taxon>Kickxellomycotina</taxon>
        <taxon>Kickxellomycetes</taxon>
        <taxon>Kickxellales</taxon>
        <taxon>Kickxellaceae</taxon>
        <taxon>Kickxella</taxon>
    </lineage>
</organism>
<proteinExistence type="predicted"/>
<accession>A0ACC1IUQ9</accession>